<name>A0A8J7QPX2_9BACT</name>
<dbReference type="AlphaFoldDB" id="A0A8J7QPX2"/>
<gene>
    <name evidence="2" type="ORF">J3U88_28655</name>
</gene>
<feature type="compositionally biased region" description="Polar residues" evidence="1">
    <location>
        <begin position="1"/>
        <end position="12"/>
    </location>
</feature>
<organism evidence="2 3">
    <name type="scientific">Acanthopleuribacter pedis</name>
    <dbReference type="NCBI Taxonomy" id="442870"/>
    <lineage>
        <taxon>Bacteria</taxon>
        <taxon>Pseudomonadati</taxon>
        <taxon>Acidobacteriota</taxon>
        <taxon>Holophagae</taxon>
        <taxon>Acanthopleuribacterales</taxon>
        <taxon>Acanthopleuribacteraceae</taxon>
        <taxon>Acanthopleuribacter</taxon>
    </lineage>
</organism>
<accession>A0A8J7QPX2</accession>
<comment type="caution">
    <text evidence="2">The sequence shown here is derived from an EMBL/GenBank/DDBJ whole genome shotgun (WGS) entry which is preliminary data.</text>
</comment>
<feature type="region of interest" description="Disordered" evidence="1">
    <location>
        <begin position="1"/>
        <end position="25"/>
    </location>
</feature>
<evidence type="ECO:0000313" key="3">
    <source>
        <dbReference type="Proteomes" id="UP000664417"/>
    </source>
</evidence>
<evidence type="ECO:0000313" key="2">
    <source>
        <dbReference type="EMBL" id="MBO1322478.1"/>
    </source>
</evidence>
<dbReference type="RefSeq" id="WP_207862451.1">
    <property type="nucleotide sequence ID" value="NZ_JAFREP010000038.1"/>
</dbReference>
<dbReference type="Proteomes" id="UP000664417">
    <property type="component" value="Unassembled WGS sequence"/>
</dbReference>
<dbReference type="EMBL" id="JAFREP010000038">
    <property type="protein sequence ID" value="MBO1322478.1"/>
    <property type="molecule type" value="Genomic_DNA"/>
</dbReference>
<evidence type="ECO:0000256" key="1">
    <source>
        <dbReference type="SAM" id="MobiDB-lite"/>
    </source>
</evidence>
<keyword evidence="3" id="KW-1185">Reference proteome</keyword>
<proteinExistence type="predicted"/>
<sequence length="132" mass="14874">ETPPSTKGSSPQAERAGNPCTHKNGGSLFGDRGGSLFACQIQEGMRQIQDKIIGYQLYHQQKVFQKFGPFSGFRVLIQTTSPKRAKNMRHALLNMAGTELAWITDREQVWEDTVLSGEIWQDHELEIKSILK</sequence>
<feature type="non-terminal residue" evidence="2">
    <location>
        <position position="1"/>
    </location>
</feature>
<reference evidence="2" key="1">
    <citation type="submission" date="2021-03" db="EMBL/GenBank/DDBJ databases">
        <authorList>
            <person name="Wang G."/>
        </authorList>
    </citation>
    <scope>NUCLEOTIDE SEQUENCE</scope>
    <source>
        <strain evidence="2">KCTC 12899</strain>
    </source>
</reference>
<protein>
    <submittedName>
        <fullName evidence="2">Uncharacterized protein</fullName>
    </submittedName>
</protein>